<reference evidence="2" key="1">
    <citation type="journal article" date="2015" name="Genome Biol. Evol.">
        <title>Organellar Genomes of White Spruce (Picea glauca): Assembly and Annotation.</title>
        <authorList>
            <person name="Jackman S.D."/>
            <person name="Warren R.L."/>
            <person name="Gibb E.A."/>
            <person name="Vandervalk B.P."/>
            <person name="Mohamadi H."/>
            <person name="Chu J."/>
            <person name="Raymond A."/>
            <person name="Pleasance S."/>
            <person name="Coope R."/>
            <person name="Wildung M.R."/>
            <person name="Ritland C.E."/>
            <person name="Bousquet J."/>
            <person name="Jones S.J."/>
            <person name="Bohlmann J."/>
            <person name="Birol I."/>
        </authorList>
    </citation>
    <scope>NUCLEOTIDE SEQUENCE [LARGE SCALE GENOMIC DNA]</scope>
    <source>
        <tissue evidence="2">Flushing bud</tissue>
    </source>
</reference>
<organism evidence="2">
    <name type="scientific">Picea glauca</name>
    <name type="common">White spruce</name>
    <name type="synonym">Pinus glauca</name>
    <dbReference type="NCBI Taxonomy" id="3330"/>
    <lineage>
        <taxon>Eukaryota</taxon>
        <taxon>Viridiplantae</taxon>
        <taxon>Streptophyta</taxon>
        <taxon>Embryophyta</taxon>
        <taxon>Tracheophyta</taxon>
        <taxon>Spermatophyta</taxon>
        <taxon>Pinopsida</taxon>
        <taxon>Pinidae</taxon>
        <taxon>Conifers I</taxon>
        <taxon>Pinales</taxon>
        <taxon>Pinaceae</taxon>
        <taxon>Picea</taxon>
    </lineage>
</organism>
<gene>
    <name evidence="2" type="ORF">ABT39_MTgene4224</name>
</gene>
<keyword evidence="2" id="KW-0496">Mitochondrion</keyword>
<evidence type="ECO:0000256" key="1">
    <source>
        <dbReference type="SAM" id="MobiDB-lite"/>
    </source>
</evidence>
<geneLocation type="mitochondrion" evidence="2"/>
<dbReference type="EMBL" id="LKAM01000004">
    <property type="protein sequence ID" value="KUM48888.1"/>
    <property type="molecule type" value="Genomic_DNA"/>
</dbReference>
<dbReference type="AlphaFoldDB" id="A0A124GNI1"/>
<protein>
    <submittedName>
        <fullName evidence="2">Uncharacterized protein</fullName>
    </submittedName>
</protein>
<evidence type="ECO:0000313" key="2">
    <source>
        <dbReference type="EMBL" id="KUM48888.1"/>
    </source>
</evidence>
<accession>A0A124GNI1</accession>
<comment type="caution">
    <text evidence="2">The sequence shown here is derived from an EMBL/GenBank/DDBJ whole genome shotgun (WGS) entry which is preliminary data.</text>
</comment>
<name>A0A124GNI1_PICGL</name>
<feature type="region of interest" description="Disordered" evidence="1">
    <location>
        <begin position="31"/>
        <end position="55"/>
    </location>
</feature>
<proteinExistence type="predicted"/>
<sequence>MSYYLGVTFKGLFSYLLWSFPRGYLSILPDATRSGGPKTTSRKIPADSNCSMGRD</sequence>